<sequence>MSKAPDLREIFSPPDEIIEAGLNGELVFFVGAGASMLLGLPSWSDLAGLVLEDLRDNELLNYSELEQLKSLDPKKQLSIADLIAKENGYNLNIAQHLKDKPEGDSIYKSINDIGCPCVTTNYDELLAPRFLETKDGSTTPVSVSRVSERDNFFAKLLNEPGTVVHLHGAKSNPSTMIVTTKDYLEHYDNENVQEFLGELFEKKTVLFLGYGLEEAEILEHILRRGSVSQTRDRRRFALQGFFLSQRPLYENLHNYYEKSFGVHLLGFVRDHENYNQLEGIVKSWVNLIEIRKPPLAVDNDFMDEVLGDD</sequence>
<proteinExistence type="predicted"/>
<dbReference type="Pfam" id="PF13289">
    <property type="entry name" value="SIR2_2"/>
    <property type="match status" value="1"/>
</dbReference>
<dbReference type="KEGG" id="thig:FE785_10370"/>
<protein>
    <submittedName>
        <fullName evidence="1">Uncharacterized protein</fullName>
    </submittedName>
</protein>
<gene>
    <name evidence="1" type="ORF">FE785_10370</name>
</gene>
<name>A0A4P9K7H1_9GAMM</name>
<accession>A0A4P9K7H1</accession>
<dbReference type="RefSeq" id="WP_138565673.1">
    <property type="nucleotide sequence ID" value="NZ_CP040602.1"/>
</dbReference>
<dbReference type="SUPFAM" id="SSF52467">
    <property type="entry name" value="DHS-like NAD/FAD-binding domain"/>
    <property type="match status" value="1"/>
</dbReference>
<organism evidence="1 2">
    <name type="scientific">Thiomicrorhabdus sediminis</name>
    <dbReference type="NCBI Taxonomy" id="2580412"/>
    <lineage>
        <taxon>Bacteria</taxon>
        <taxon>Pseudomonadati</taxon>
        <taxon>Pseudomonadota</taxon>
        <taxon>Gammaproteobacteria</taxon>
        <taxon>Thiotrichales</taxon>
        <taxon>Piscirickettsiaceae</taxon>
        <taxon>Thiomicrorhabdus</taxon>
    </lineage>
</organism>
<dbReference type="AlphaFoldDB" id="A0A4P9K7H1"/>
<evidence type="ECO:0000313" key="1">
    <source>
        <dbReference type="EMBL" id="QCU90999.1"/>
    </source>
</evidence>
<evidence type="ECO:0000313" key="2">
    <source>
        <dbReference type="Proteomes" id="UP000304864"/>
    </source>
</evidence>
<keyword evidence="2" id="KW-1185">Reference proteome</keyword>
<dbReference type="EMBL" id="CP040602">
    <property type="protein sequence ID" value="QCU90999.1"/>
    <property type="molecule type" value="Genomic_DNA"/>
</dbReference>
<dbReference type="Proteomes" id="UP000304864">
    <property type="component" value="Chromosome"/>
</dbReference>
<dbReference type="InterPro" id="IPR029035">
    <property type="entry name" value="DHS-like_NAD/FAD-binding_dom"/>
</dbReference>
<reference evidence="1 2" key="1">
    <citation type="submission" date="2019-05" db="EMBL/GenBank/DDBJ databases">
        <title>Thiomicrorhabdus sediminis sp. nov, a novel sulfur-oxidizing bacterium isolated from coastal sediment.</title>
        <authorList>
            <person name="Liu X."/>
        </authorList>
    </citation>
    <scope>NUCLEOTIDE SEQUENCE [LARGE SCALE GENOMIC DNA]</scope>
    <source>
        <strain evidence="1 2">G1</strain>
    </source>
</reference>
<dbReference type="OrthoDB" id="5883140at2"/>